<sequence>MNAEPQDEPLPAHDSAAATLMDDNVKHWDHTAFEAMKDGANDTSDNSDDYWFDDYDEAIDTTVVPPWVYDTKILLVTPKVMDELYSMPPITRRDSAISSTRFKTNTIDSVRLMRLMSTNSNDAITNSHEYNDPTETYEIDEVHELHETTRI</sequence>
<proteinExistence type="predicted"/>
<dbReference type="RefSeq" id="XP_031860307.1">
    <property type="nucleotide sequence ID" value="XM_032005346.1"/>
</dbReference>
<dbReference type="AlphaFoldDB" id="A0A5M6C2A2"/>
<organism evidence="1 2">
    <name type="scientific">Kwoniella shandongensis</name>
    <dbReference type="NCBI Taxonomy" id="1734106"/>
    <lineage>
        <taxon>Eukaryota</taxon>
        <taxon>Fungi</taxon>
        <taxon>Dikarya</taxon>
        <taxon>Basidiomycota</taxon>
        <taxon>Agaricomycotina</taxon>
        <taxon>Tremellomycetes</taxon>
        <taxon>Tremellales</taxon>
        <taxon>Cryptococcaceae</taxon>
        <taxon>Kwoniella</taxon>
    </lineage>
</organism>
<evidence type="ECO:0000313" key="2">
    <source>
        <dbReference type="Proteomes" id="UP000322225"/>
    </source>
</evidence>
<dbReference type="GeneID" id="43589490"/>
<gene>
    <name evidence="1" type="ORF">CI109_104409</name>
</gene>
<protein>
    <submittedName>
        <fullName evidence="1">Uncharacterized protein</fullName>
    </submittedName>
</protein>
<dbReference type="KEGG" id="ksn:43589490"/>
<keyword evidence="2" id="KW-1185">Reference proteome</keyword>
<dbReference type="EMBL" id="CP144057">
    <property type="protein sequence ID" value="WWD19937.1"/>
    <property type="molecule type" value="Genomic_DNA"/>
</dbReference>
<reference evidence="1" key="2">
    <citation type="submission" date="2024-01" db="EMBL/GenBank/DDBJ databases">
        <title>Comparative genomics of Cryptococcus and Kwoniella reveals pathogenesis evolution and contrasting modes of karyotype evolution via chromosome fusion or intercentromeric recombination.</title>
        <authorList>
            <person name="Coelho M.A."/>
            <person name="David-Palma M."/>
            <person name="Shea T."/>
            <person name="Bowers K."/>
            <person name="McGinley-Smith S."/>
            <person name="Mohammad A.W."/>
            <person name="Gnirke A."/>
            <person name="Yurkov A.M."/>
            <person name="Nowrousian M."/>
            <person name="Sun S."/>
            <person name="Cuomo C.A."/>
            <person name="Heitman J."/>
        </authorList>
    </citation>
    <scope>NUCLEOTIDE SEQUENCE</scope>
    <source>
        <strain evidence="1">CBS 12478</strain>
    </source>
</reference>
<name>A0A5M6C2A2_9TREE</name>
<dbReference type="Proteomes" id="UP000322225">
    <property type="component" value="Chromosome 7"/>
</dbReference>
<reference evidence="1" key="1">
    <citation type="submission" date="2017-08" db="EMBL/GenBank/DDBJ databases">
        <authorList>
            <person name="Cuomo C."/>
            <person name="Billmyre B."/>
            <person name="Heitman J."/>
        </authorList>
    </citation>
    <scope>NUCLEOTIDE SEQUENCE</scope>
    <source>
        <strain evidence="1">CBS 12478</strain>
    </source>
</reference>
<evidence type="ECO:0000313" key="1">
    <source>
        <dbReference type="EMBL" id="WWD19937.1"/>
    </source>
</evidence>
<accession>A0A5M6C2A2</accession>